<organism evidence="1 2">
    <name type="scientific">Bibersteinia trehalosi USDA-ARS-USMARC-188</name>
    <dbReference type="NCBI Taxonomy" id="1263829"/>
    <lineage>
        <taxon>Bacteria</taxon>
        <taxon>Pseudomonadati</taxon>
        <taxon>Pseudomonadota</taxon>
        <taxon>Gammaproteobacteria</taxon>
        <taxon>Pasteurellales</taxon>
        <taxon>Pasteurellaceae</taxon>
        <taxon>Bibersteinia</taxon>
    </lineage>
</organism>
<accession>A0A4V7IC40</accession>
<dbReference type="AlphaFoldDB" id="A0A4V7IC40"/>
<evidence type="ECO:0000313" key="2">
    <source>
        <dbReference type="Proteomes" id="UP000019091"/>
    </source>
</evidence>
<evidence type="ECO:0000313" key="1">
    <source>
        <dbReference type="EMBL" id="AHG82605.1"/>
    </source>
</evidence>
<dbReference type="KEGG" id="btre:F542_18930"/>
<proteinExistence type="predicted"/>
<reference evidence="1 2" key="1">
    <citation type="journal article" date="2014" name="Genome Announc.">
        <title>Complete Closed Genome Sequences of Three Bibersteinia trehalosi Nasopharyngeal Isolates from Cattle with Shipping Fever.</title>
        <authorList>
            <person name="Harhay G.P."/>
            <person name="McVey D.S."/>
            <person name="Koren S."/>
            <person name="Phillippy A.M."/>
            <person name="Bono J."/>
            <person name="Harhay D.M."/>
            <person name="Clawson M.L."/>
            <person name="Heaton M.P."/>
            <person name="Chitko-McKown C.G."/>
            <person name="Korlach J."/>
            <person name="Smith T.P."/>
        </authorList>
    </citation>
    <scope>NUCLEOTIDE SEQUENCE [LARGE SCALE GENOMIC DNA]</scope>
    <source>
        <strain evidence="1 2">USDA-ARS-USMARC-188</strain>
    </source>
</reference>
<sequence length="43" mass="4969">MLELTRFFARLRATTFYLVQVCGKAKLVRLVVLSLNLAEFSLH</sequence>
<dbReference type="Proteomes" id="UP000019091">
    <property type="component" value="Chromosome"/>
</dbReference>
<name>A0A4V7IC40_BIBTR</name>
<gene>
    <name evidence="1" type="ORF">F542_18930</name>
</gene>
<dbReference type="EMBL" id="CP006954">
    <property type="protein sequence ID" value="AHG82605.1"/>
    <property type="molecule type" value="Genomic_DNA"/>
</dbReference>
<protein>
    <submittedName>
        <fullName evidence="1">Uncharacterized protein</fullName>
    </submittedName>
</protein>